<dbReference type="EMBL" id="AKHW03006215">
    <property type="protein sequence ID" value="KYO23477.1"/>
    <property type="molecule type" value="Genomic_DNA"/>
</dbReference>
<evidence type="ECO:0000313" key="2">
    <source>
        <dbReference type="EMBL" id="KYO23477.1"/>
    </source>
</evidence>
<evidence type="ECO:0000256" key="1">
    <source>
        <dbReference type="SAM" id="MobiDB-lite"/>
    </source>
</evidence>
<feature type="compositionally biased region" description="Polar residues" evidence="1">
    <location>
        <begin position="104"/>
        <end position="130"/>
    </location>
</feature>
<reference evidence="2 3" key="1">
    <citation type="journal article" date="2012" name="Genome Biol.">
        <title>Sequencing three crocodilian genomes to illuminate the evolution of archosaurs and amniotes.</title>
        <authorList>
            <person name="St John J.A."/>
            <person name="Braun E.L."/>
            <person name="Isberg S.R."/>
            <person name="Miles L.G."/>
            <person name="Chong A.Y."/>
            <person name="Gongora J."/>
            <person name="Dalzell P."/>
            <person name="Moran C."/>
            <person name="Bed'hom B."/>
            <person name="Abzhanov A."/>
            <person name="Burgess S.C."/>
            <person name="Cooksey A.M."/>
            <person name="Castoe T.A."/>
            <person name="Crawford N.G."/>
            <person name="Densmore L.D."/>
            <person name="Drew J.C."/>
            <person name="Edwards S.V."/>
            <person name="Faircloth B.C."/>
            <person name="Fujita M.K."/>
            <person name="Greenwold M.J."/>
            <person name="Hoffmann F.G."/>
            <person name="Howard J.M."/>
            <person name="Iguchi T."/>
            <person name="Janes D.E."/>
            <person name="Khan S.Y."/>
            <person name="Kohno S."/>
            <person name="de Koning A.J."/>
            <person name="Lance S.L."/>
            <person name="McCarthy F.M."/>
            <person name="McCormack J.E."/>
            <person name="Merchant M.E."/>
            <person name="Peterson D.G."/>
            <person name="Pollock D.D."/>
            <person name="Pourmand N."/>
            <person name="Raney B.J."/>
            <person name="Roessler K.A."/>
            <person name="Sanford J.R."/>
            <person name="Sawyer R.H."/>
            <person name="Schmidt C.J."/>
            <person name="Triplett E.W."/>
            <person name="Tuberville T.D."/>
            <person name="Venegas-Anaya M."/>
            <person name="Howard J.T."/>
            <person name="Jarvis E.D."/>
            <person name="Guillette L.J.Jr."/>
            <person name="Glenn T.C."/>
            <person name="Green R.E."/>
            <person name="Ray D.A."/>
        </authorList>
    </citation>
    <scope>NUCLEOTIDE SEQUENCE [LARGE SCALE GENOMIC DNA]</scope>
    <source>
        <strain evidence="2">KSC_2009_1</strain>
    </source>
</reference>
<name>A0A151MG27_ALLMI</name>
<feature type="region of interest" description="Disordered" evidence="1">
    <location>
        <begin position="84"/>
        <end position="133"/>
    </location>
</feature>
<dbReference type="Proteomes" id="UP000050525">
    <property type="component" value="Unassembled WGS sequence"/>
</dbReference>
<organism evidence="2 3">
    <name type="scientific">Alligator mississippiensis</name>
    <name type="common">American alligator</name>
    <dbReference type="NCBI Taxonomy" id="8496"/>
    <lineage>
        <taxon>Eukaryota</taxon>
        <taxon>Metazoa</taxon>
        <taxon>Chordata</taxon>
        <taxon>Craniata</taxon>
        <taxon>Vertebrata</taxon>
        <taxon>Euteleostomi</taxon>
        <taxon>Archelosauria</taxon>
        <taxon>Archosauria</taxon>
        <taxon>Crocodylia</taxon>
        <taxon>Alligatoridae</taxon>
        <taxon>Alligatorinae</taxon>
        <taxon>Alligator</taxon>
    </lineage>
</organism>
<proteinExistence type="predicted"/>
<keyword evidence="3" id="KW-1185">Reference proteome</keyword>
<comment type="caution">
    <text evidence="2">The sequence shown here is derived from an EMBL/GenBank/DDBJ whole genome shotgun (WGS) entry which is preliminary data.</text>
</comment>
<accession>A0A151MG27</accession>
<protein>
    <submittedName>
        <fullName evidence="2">Uncharacterized protein</fullName>
    </submittedName>
</protein>
<feature type="compositionally biased region" description="Polar residues" evidence="1">
    <location>
        <begin position="84"/>
        <end position="95"/>
    </location>
</feature>
<evidence type="ECO:0000313" key="3">
    <source>
        <dbReference type="Proteomes" id="UP000050525"/>
    </source>
</evidence>
<sequence>MEGLESREQITVLEQALEQAAWAYSSNLFRAGLEKKQLYSQCCGQNLPTPVTRQPLRTLGEKIGTVEVSCRMLQGSIMQMAMSQPASTWSSSQPIKRTLYHSPTVANNNSPTGRNSSSSASGGTMKNGQKQGVCRAAHALVKSSKM</sequence>
<dbReference type="AlphaFoldDB" id="A0A151MG27"/>
<gene>
    <name evidence="2" type="ORF">Y1Q_0005830</name>
</gene>